<dbReference type="GO" id="GO:0015979">
    <property type="term" value="P:photosynthesis"/>
    <property type="evidence" value="ECO:0007669"/>
    <property type="project" value="UniProtKB-KW"/>
</dbReference>
<feature type="domain" description="NmrA-like" evidence="3">
    <location>
        <begin position="11"/>
        <end position="273"/>
    </location>
</feature>
<proteinExistence type="predicted"/>
<organism evidence="4 5">
    <name type="scientific">Lentzea albidocapillata</name>
    <dbReference type="NCBI Taxonomy" id="40571"/>
    <lineage>
        <taxon>Bacteria</taxon>
        <taxon>Bacillati</taxon>
        <taxon>Actinomycetota</taxon>
        <taxon>Actinomycetes</taxon>
        <taxon>Pseudonocardiales</taxon>
        <taxon>Pseudonocardiaceae</taxon>
        <taxon>Lentzea</taxon>
    </lineage>
</organism>
<dbReference type="STRING" id="40571.SAMN05660733_05491"/>
<dbReference type="InterPro" id="IPR044256">
    <property type="entry name" value="HCF244-like"/>
</dbReference>
<evidence type="ECO:0000259" key="3">
    <source>
        <dbReference type="Pfam" id="PF05368"/>
    </source>
</evidence>
<dbReference type="InterPro" id="IPR036291">
    <property type="entry name" value="NAD(P)-bd_dom_sf"/>
</dbReference>
<reference evidence="5" key="1">
    <citation type="submission" date="2017-04" db="EMBL/GenBank/DDBJ databases">
        <authorList>
            <person name="Varghese N."/>
            <person name="Submissions S."/>
        </authorList>
    </citation>
    <scope>NUCLEOTIDE SEQUENCE [LARGE SCALE GENOMIC DNA]</scope>
    <source>
        <strain evidence="5">DSM 44073</strain>
    </source>
</reference>
<dbReference type="InterPro" id="IPR008030">
    <property type="entry name" value="NmrA-like"/>
</dbReference>
<keyword evidence="2" id="KW-0604">Photosystem II</keyword>
<dbReference type="AlphaFoldDB" id="A0A1W2FBQ0"/>
<keyword evidence="1" id="KW-0602">Photosynthesis</keyword>
<accession>A0A1W2FBQ0</accession>
<dbReference type="OrthoDB" id="319724at2"/>
<dbReference type="Pfam" id="PF05368">
    <property type="entry name" value="NmrA"/>
    <property type="match status" value="1"/>
</dbReference>
<evidence type="ECO:0000256" key="2">
    <source>
        <dbReference type="ARBA" id="ARBA00023276"/>
    </source>
</evidence>
<dbReference type="EMBL" id="FWYC01000013">
    <property type="protein sequence ID" value="SMD19314.1"/>
    <property type="molecule type" value="Genomic_DNA"/>
</dbReference>
<dbReference type="PANTHER" id="PTHR47128:SF2">
    <property type="entry name" value="PROTEIN HIGH CHLOROPHYLL FLUORESCENCE PHENOTYPE 244, CHLOROPLASTIC"/>
    <property type="match status" value="1"/>
</dbReference>
<name>A0A1W2FBQ0_9PSEU</name>
<evidence type="ECO:0000313" key="4">
    <source>
        <dbReference type="EMBL" id="SMD19314.1"/>
    </source>
</evidence>
<dbReference type="eggNOG" id="COG0702">
    <property type="taxonomic scope" value="Bacteria"/>
</dbReference>
<dbReference type="CDD" id="cd05243">
    <property type="entry name" value="SDR_a5"/>
    <property type="match status" value="1"/>
</dbReference>
<keyword evidence="5" id="KW-1185">Reference proteome</keyword>
<evidence type="ECO:0000313" key="5">
    <source>
        <dbReference type="Proteomes" id="UP000192840"/>
    </source>
</evidence>
<dbReference type="SUPFAM" id="SSF51735">
    <property type="entry name" value="NAD(P)-binding Rossmann-fold domains"/>
    <property type="match status" value="1"/>
</dbReference>
<gene>
    <name evidence="4" type="ORF">SAMN05660733_05491</name>
</gene>
<dbReference type="RefSeq" id="WP_030481145.1">
    <property type="nucleotide sequence ID" value="NZ_FWYC01000013.1"/>
</dbReference>
<sequence length="306" mass="32538">MPASDSTILPVLVVGATGSLGSKVVDELLERGKNVRALVRPASDAGRLESRGVEIARGDMLDVDSLVAAMNGADAVITTAAGYTRGGKDADDIDTIGNANLAEAAHRTGIRRFVLTSILTSDQTPDVPHFWHKKLAEDKLEQLGVPFVALRPGAFLDQVASMAGDPVDKGRMVWIGKATIPLTFVHTSDLAAYLAAAVDAEVEAGERIDIGWDRPVSMREVAGVMGGRAGKKIKVWAVPSAVARAAGAVGGRFMPLIKDMAAMFHWFETGRYVADPLRQAQVFGPVPTAEDALAQFADELRTAQRR</sequence>
<dbReference type="Gene3D" id="3.40.50.720">
    <property type="entry name" value="NAD(P)-binding Rossmann-like Domain"/>
    <property type="match status" value="1"/>
</dbReference>
<evidence type="ECO:0000256" key="1">
    <source>
        <dbReference type="ARBA" id="ARBA00022531"/>
    </source>
</evidence>
<dbReference type="PANTHER" id="PTHR47128">
    <property type="match status" value="1"/>
</dbReference>
<protein>
    <submittedName>
        <fullName evidence="4">Uncharacterized conserved protein YbjT, contains NAD(P)-binding and DUF2867 domains</fullName>
    </submittedName>
</protein>
<dbReference type="Proteomes" id="UP000192840">
    <property type="component" value="Unassembled WGS sequence"/>
</dbReference>
<dbReference type="GO" id="GO:0009523">
    <property type="term" value="C:photosystem II"/>
    <property type="evidence" value="ECO:0007669"/>
    <property type="project" value="UniProtKB-KW"/>
</dbReference>